<evidence type="ECO:0000313" key="3">
    <source>
        <dbReference type="Proteomes" id="UP000094389"/>
    </source>
</evidence>
<dbReference type="AlphaFoldDB" id="A0A1E4RW03"/>
<accession>A0A1E4RW03</accession>
<reference evidence="2 3" key="1">
    <citation type="journal article" date="2016" name="Proc. Natl. Acad. Sci. U.S.A.">
        <title>Comparative genomics of biotechnologically important yeasts.</title>
        <authorList>
            <person name="Riley R."/>
            <person name="Haridas S."/>
            <person name="Wolfe K.H."/>
            <person name="Lopes M.R."/>
            <person name="Hittinger C.T."/>
            <person name="Goeker M."/>
            <person name="Salamov A.A."/>
            <person name="Wisecaver J.H."/>
            <person name="Long T.M."/>
            <person name="Calvey C.H."/>
            <person name="Aerts A.L."/>
            <person name="Barry K.W."/>
            <person name="Choi C."/>
            <person name="Clum A."/>
            <person name="Coughlan A.Y."/>
            <person name="Deshpande S."/>
            <person name="Douglass A.P."/>
            <person name="Hanson S.J."/>
            <person name="Klenk H.-P."/>
            <person name="LaButti K.M."/>
            <person name="Lapidus A."/>
            <person name="Lindquist E.A."/>
            <person name="Lipzen A.M."/>
            <person name="Meier-Kolthoff J.P."/>
            <person name="Ohm R.A."/>
            <person name="Otillar R.P."/>
            <person name="Pangilinan J.L."/>
            <person name="Peng Y."/>
            <person name="Rokas A."/>
            <person name="Rosa C.A."/>
            <person name="Scheuner C."/>
            <person name="Sibirny A.A."/>
            <person name="Slot J.C."/>
            <person name="Stielow J.B."/>
            <person name="Sun H."/>
            <person name="Kurtzman C.P."/>
            <person name="Blackwell M."/>
            <person name="Grigoriev I.V."/>
            <person name="Jeffries T.W."/>
        </authorList>
    </citation>
    <scope>NUCLEOTIDE SEQUENCE [LARGE SCALE GENOMIC DNA]</scope>
    <source>
        <strain evidence="3">ATCC 18201 / CBS 1600 / BCRC 20928 / JCM 3617 / NBRC 0987 / NRRL Y-1542</strain>
    </source>
</reference>
<dbReference type="Proteomes" id="UP000094389">
    <property type="component" value="Unassembled WGS sequence"/>
</dbReference>
<feature type="region of interest" description="Disordered" evidence="1">
    <location>
        <begin position="1"/>
        <end position="20"/>
    </location>
</feature>
<sequence>MELGRTSQVRKTSQQTRRRQTFQEGWACCYVQVFVCTGVCMYGCMDVRMYAQHRRIPIVVGDQILNKQQAINPKVFNCTHNACV</sequence>
<dbReference type="RefSeq" id="XP_020068488.1">
    <property type="nucleotide sequence ID" value="XM_020217669.1"/>
</dbReference>
<evidence type="ECO:0000256" key="1">
    <source>
        <dbReference type="SAM" id="MobiDB-lite"/>
    </source>
</evidence>
<feature type="compositionally biased region" description="Low complexity" evidence="1">
    <location>
        <begin position="1"/>
        <end position="15"/>
    </location>
</feature>
<protein>
    <submittedName>
        <fullName evidence="2">Uncharacterized protein</fullName>
    </submittedName>
</protein>
<dbReference type="GeneID" id="30992065"/>
<gene>
    <name evidence="2" type="ORF">CYBJADRAFT_34679</name>
</gene>
<proteinExistence type="predicted"/>
<dbReference type="EMBL" id="KV453941">
    <property type="protein sequence ID" value="ODV71449.1"/>
    <property type="molecule type" value="Genomic_DNA"/>
</dbReference>
<keyword evidence="3" id="KW-1185">Reference proteome</keyword>
<organism evidence="2 3">
    <name type="scientific">Cyberlindnera jadinii (strain ATCC 18201 / CBS 1600 / BCRC 20928 / JCM 3617 / NBRC 0987 / NRRL Y-1542)</name>
    <name type="common">Torula yeast</name>
    <name type="synonym">Candida utilis</name>
    <dbReference type="NCBI Taxonomy" id="983966"/>
    <lineage>
        <taxon>Eukaryota</taxon>
        <taxon>Fungi</taxon>
        <taxon>Dikarya</taxon>
        <taxon>Ascomycota</taxon>
        <taxon>Saccharomycotina</taxon>
        <taxon>Saccharomycetes</taxon>
        <taxon>Phaffomycetales</taxon>
        <taxon>Phaffomycetaceae</taxon>
        <taxon>Cyberlindnera</taxon>
    </lineage>
</organism>
<name>A0A1E4RW03_CYBJN</name>
<evidence type="ECO:0000313" key="2">
    <source>
        <dbReference type="EMBL" id="ODV71449.1"/>
    </source>
</evidence>